<feature type="compositionally biased region" description="Low complexity" evidence="1">
    <location>
        <begin position="709"/>
        <end position="718"/>
    </location>
</feature>
<name>A0A8J2T0T6_9STRA</name>
<comment type="caution">
    <text evidence="2">The sequence shown here is derived from an EMBL/GenBank/DDBJ whole genome shotgun (WGS) entry which is preliminary data.</text>
</comment>
<evidence type="ECO:0000313" key="2">
    <source>
        <dbReference type="EMBL" id="CAH0377295.1"/>
    </source>
</evidence>
<organism evidence="2 3">
    <name type="scientific">Pelagomonas calceolata</name>
    <dbReference type="NCBI Taxonomy" id="35677"/>
    <lineage>
        <taxon>Eukaryota</taxon>
        <taxon>Sar</taxon>
        <taxon>Stramenopiles</taxon>
        <taxon>Ochrophyta</taxon>
        <taxon>Pelagophyceae</taxon>
        <taxon>Pelagomonadales</taxon>
        <taxon>Pelagomonadaceae</taxon>
        <taxon>Pelagomonas</taxon>
    </lineage>
</organism>
<reference evidence="2" key="1">
    <citation type="submission" date="2021-11" db="EMBL/GenBank/DDBJ databases">
        <authorList>
            <consortium name="Genoscope - CEA"/>
            <person name="William W."/>
        </authorList>
    </citation>
    <scope>NUCLEOTIDE SEQUENCE</scope>
</reference>
<gene>
    <name evidence="2" type="ORF">PECAL_5P18550</name>
</gene>
<evidence type="ECO:0000313" key="3">
    <source>
        <dbReference type="Proteomes" id="UP000789595"/>
    </source>
</evidence>
<feature type="region of interest" description="Disordered" evidence="1">
    <location>
        <begin position="129"/>
        <end position="173"/>
    </location>
</feature>
<protein>
    <submittedName>
        <fullName evidence="2">Uncharacterized protein</fullName>
    </submittedName>
</protein>
<accession>A0A8J2T0T6</accession>
<proteinExistence type="predicted"/>
<evidence type="ECO:0000256" key="1">
    <source>
        <dbReference type="SAM" id="MobiDB-lite"/>
    </source>
</evidence>
<sequence>MTITGPTRRRRQPPPKAHPGTKITKMIEYVLAKKGVVRNTPREFHNVMSHLQLQGAPQVFGRGFGGELYAAAAPLQNNNAAPAVAGVLTFLEHRLAQVSGTDETALSPAPAPAAAARAYVPPATAYRRQSLGGVNAPPRTGGAAGSKKKRKRVVAEYPDGTLEPPPARRGRPPRLQIEPTALAALETSSAAAPAVAVAAWRSLTRTMADEFICKAVSRDWCKARAAAEAVVYFRKLGVVLPQAAMETHLEAARQNKQLFLKRMRRSIKQARQFYNAHAEASQGWLPVVPRDLPIVDFRRQYLGLKPAIAAGTAVILKSRRAAPRSLVESLEEALTLGRRPIPARYLREVYDFMAQHKLANKAAAAILRQERSETGITYSPTWCLRAVATYDLAVVQELRRLIEGMNSMYVIHDGGSTTLASSGFRVKFAALFFGGRLVGERPPRCAMAWAGADAASHEAASLARAAQHVPSGFYLEAPKSRAKGGYSFFQEMFALDPELDARVASSLRMINASNPWRNLPRDDPRILSAYADEAAAAAALAERRRDYDAAFETALEAEGTATELERTSLLPGAPAARQTPTAAVLYETAFGERQPGVGLHASVEHLRARWASDEADAAAVAACHAEAARLAEERVDSQRALLTDSTGGYVGPRGHLTFDVPLDDTNDLRRAAGLEPLDPPPPRPRRMNLSLNLDSWRMALVRDADSDSDAAPAAPESPTETRRGRQVRRRGIYDNSEN</sequence>
<feature type="region of interest" description="Disordered" evidence="1">
    <location>
        <begin position="1"/>
        <end position="20"/>
    </location>
</feature>
<dbReference type="AlphaFoldDB" id="A0A8J2T0T6"/>
<keyword evidence="3" id="KW-1185">Reference proteome</keyword>
<dbReference type="Proteomes" id="UP000789595">
    <property type="component" value="Unassembled WGS sequence"/>
</dbReference>
<dbReference type="EMBL" id="CAKKNE010000005">
    <property type="protein sequence ID" value="CAH0377295.1"/>
    <property type="molecule type" value="Genomic_DNA"/>
</dbReference>
<feature type="region of interest" description="Disordered" evidence="1">
    <location>
        <begin position="703"/>
        <end position="738"/>
    </location>
</feature>